<dbReference type="EnsemblMetazoa" id="CapteT195669">
    <property type="protein sequence ID" value="CapteP195669"/>
    <property type="gene ID" value="CapteG195669"/>
</dbReference>
<dbReference type="AlphaFoldDB" id="X1ZVC9"/>
<evidence type="ECO:0000256" key="2">
    <source>
        <dbReference type="ARBA" id="ARBA00006843"/>
    </source>
</evidence>
<dbReference type="HOGENOM" id="CLU_1983678_0_0_1"/>
<feature type="transmembrane region" description="Helical" evidence="6">
    <location>
        <begin position="43"/>
        <end position="64"/>
    </location>
</feature>
<evidence type="ECO:0000256" key="4">
    <source>
        <dbReference type="ARBA" id="ARBA00022989"/>
    </source>
</evidence>
<organism evidence="7 8">
    <name type="scientific">Capitella teleta</name>
    <name type="common">Polychaete worm</name>
    <dbReference type="NCBI Taxonomy" id="283909"/>
    <lineage>
        <taxon>Eukaryota</taxon>
        <taxon>Metazoa</taxon>
        <taxon>Spiralia</taxon>
        <taxon>Lophotrochozoa</taxon>
        <taxon>Annelida</taxon>
        <taxon>Polychaeta</taxon>
        <taxon>Sedentaria</taxon>
        <taxon>Scolecida</taxon>
        <taxon>Capitellidae</taxon>
        <taxon>Capitella</taxon>
    </lineage>
</organism>
<evidence type="ECO:0000256" key="3">
    <source>
        <dbReference type="ARBA" id="ARBA00022692"/>
    </source>
</evidence>
<keyword evidence="5 6" id="KW-0472">Membrane</keyword>
<dbReference type="InterPro" id="IPR007593">
    <property type="entry name" value="CD225/Dispanin_fam"/>
</dbReference>
<evidence type="ECO:0000256" key="6">
    <source>
        <dbReference type="SAM" id="Phobius"/>
    </source>
</evidence>
<sequence length="126" mass="14059">MTMVYPAQINQPGIQIPMQQPPVVAQAPYAQVMREQRWSWCPMVTALFSFFFCTPLGAVSLMAASTSYTDHKVKDFNRATNKRNIAYGFGIAAIVIGCLVLIITIAIWASFLSTVDDIYYGYSGKY</sequence>
<feature type="transmembrane region" description="Helical" evidence="6">
    <location>
        <begin position="85"/>
        <end position="111"/>
    </location>
</feature>
<dbReference type="GO" id="GO:0016020">
    <property type="term" value="C:membrane"/>
    <property type="evidence" value="ECO:0007669"/>
    <property type="project" value="UniProtKB-SubCell"/>
</dbReference>
<proteinExistence type="inferred from homology"/>
<dbReference type="Proteomes" id="UP000014760">
    <property type="component" value="Unassembled WGS sequence"/>
</dbReference>
<keyword evidence="4 6" id="KW-1133">Transmembrane helix</keyword>
<dbReference type="EMBL" id="AMQN01000460">
    <property type="status" value="NOT_ANNOTATED_CDS"/>
    <property type="molecule type" value="Genomic_DNA"/>
</dbReference>
<keyword evidence="3 6" id="KW-0812">Transmembrane</keyword>
<accession>X1ZVC9</accession>
<name>X1ZVC9_CAPTE</name>
<evidence type="ECO:0000256" key="1">
    <source>
        <dbReference type="ARBA" id="ARBA00004370"/>
    </source>
</evidence>
<reference evidence="8" key="1">
    <citation type="submission" date="2012-12" db="EMBL/GenBank/DDBJ databases">
        <authorList>
            <person name="Hellsten U."/>
            <person name="Grimwood J."/>
            <person name="Chapman J.A."/>
            <person name="Shapiro H."/>
            <person name="Aerts A."/>
            <person name="Otillar R.P."/>
            <person name="Terry A.Y."/>
            <person name="Boore J.L."/>
            <person name="Simakov O."/>
            <person name="Marletaz F."/>
            <person name="Cho S.-J."/>
            <person name="Edsinger-Gonzales E."/>
            <person name="Havlak P."/>
            <person name="Kuo D.-H."/>
            <person name="Larsson T."/>
            <person name="Lv J."/>
            <person name="Arendt D."/>
            <person name="Savage R."/>
            <person name="Osoegawa K."/>
            <person name="de Jong P."/>
            <person name="Lindberg D.R."/>
            <person name="Seaver E.C."/>
            <person name="Weisblat D.A."/>
            <person name="Putnam N.H."/>
            <person name="Grigoriev I.V."/>
            <person name="Rokhsar D.S."/>
        </authorList>
    </citation>
    <scope>NUCLEOTIDE SEQUENCE</scope>
    <source>
        <strain evidence="8">I ESC-2004</strain>
    </source>
</reference>
<comment type="similarity">
    <text evidence="2">Belongs to the CD225/Dispanin family.</text>
</comment>
<evidence type="ECO:0000313" key="8">
    <source>
        <dbReference type="Proteomes" id="UP000014760"/>
    </source>
</evidence>
<protein>
    <submittedName>
        <fullName evidence="7">Uncharacterized protein</fullName>
    </submittedName>
</protein>
<reference evidence="7" key="3">
    <citation type="submission" date="2015-06" db="UniProtKB">
        <authorList>
            <consortium name="EnsemblMetazoa"/>
        </authorList>
    </citation>
    <scope>IDENTIFICATION</scope>
</reference>
<evidence type="ECO:0000313" key="7">
    <source>
        <dbReference type="EnsemblMetazoa" id="CapteP195669"/>
    </source>
</evidence>
<comment type="subcellular location">
    <subcellularLocation>
        <location evidence="1">Membrane</location>
    </subcellularLocation>
</comment>
<dbReference type="Pfam" id="PF04505">
    <property type="entry name" value="CD225"/>
    <property type="match status" value="1"/>
</dbReference>
<reference evidence="8" key="2">
    <citation type="journal article" date="2013" name="Nature">
        <title>Insights into bilaterian evolution from three spiralian genomes.</title>
        <authorList>
            <person name="Simakov O."/>
            <person name="Marletaz F."/>
            <person name="Cho S.J."/>
            <person name="Edsinger-Gonzales E."/>
            <person name="Havlak P."/>
            <person name="Hellsten U."/>
            <person name="Kuo D.H."/>
            <person name="Larsson T."/>
            <person name="Lv J."/>
            <person name="Arendt D."/>
            <person name="Savage R."/>
            <person name="Osoegawa K."/>
            <person name="de Jong P."/>
            <person name="Grimwood J."/>
            <person name="Chapman J.A."/>
            <person name="Shapiro H."/>
            <person name="Aerts A."/>
            <person name="Otillar R.P."/>
            <person name="Terry A.Y."/>
            <person name="Boore J.L."/>
            <person name="Grigoriev I.V."/>
            <person name="Lindberg D.R."/>
            <person name="Seaver E.C."/>
            <person name="Weisblat D.A."/>
            <person name="Putnam N.H."/>
            <person name="Rokhsar D.S."/>
        </authorList>
    </citation>
    <scope>NUCLEOTIDE SEQUENCE</scope>
    <source>
        <strain evidence="8">I ESC-2004</strain>
    </source>
</reference>
<evidence type="ECO:0000256" key="5">
    <source>
        <dbReference type="ARBA" id="ARBA00023136"/>
    </source>
</evidence>
<keyword evidence="8" id="KW-1185">Reference proteome</keyword>